<protein>
    <submittedName>
        <fullName evidence="2">Spore coat protein</fullName>
    </submittedName>
</protein>
<name>A0ABS3P2C4_9BACI</name>
<organism evidence="2 3">
    <name type="scientific">Bacillus arachidis</name>
    <dbReference type="NCBI Taxonomy" id="2819290"/>
    <lineage>
        <taxon>Bacteria</taxon>
        <taxon>Bacillati</taxon>
        <taxon>Bacillota</taxon>
        <taxon>Bacilli</taxon>
        <taxon>Bacillales</taxon>
        <taxon>Bacillaceae</taxon>
        <taxon>Bacillus</taxon>
    </lineage>
</organism>
<evidence type="ECO:0000256" key="1">
    <source>
        <dbReference type="SAM" id="MobiDB-lite"/>
    </source>
</evidence>
<reference evidence="2 3" key="1">
    <citation type="submission" date="2021-03" db="EMBL/GenBank/DDBJ databases">
        <title>Identification of novel Bacillus strains.</title>
        <authorList>
            <person name="Xiao Z."/>
            <person name="Li Y."/>
            <person name="Shen J."/>
        </authorList>
    </citation>
    <scope>NUCLEOTIDE SEQUENCE [LARGE SCALE GENOMIC DNA]</scope>
    <source>
        <strain evidence="2 3">SY8</strain>
    </source>
</reference>
<dbReference type="EMBL" id="JAGDQJ010000021">
    <property type="protein sequence ID" value="MBO1627185.1"/>
    <property type="molecule type" value="Genomic_DNA"/>
</dbReference>
<keyword evidence="3" id="KW-1185">Reference proteome</keyword>
<comment type="caution">
    <text evidence="2">The sequence shown here is derived from an EMBL/GenBank/DDBJ whole genome shotgun (WGS) entry which is preliminary data.</text>
</comment>
<evidence type="ECO:0000313" key="3">
    <source>
        <dbReference type="Proteomes" id="UP000677611"/>
    </source>
</evidence>
<accession>A0ABS3P2C4</accession>
<keyword evidence="2" id="KW-0946">Virion</keyword>
<proteinExistence type="predicted"/>
<dbReference type="Proteomes" id="UP000677611">
    <property type="component" value="Unassembled WGS sequence"/>
</dbReference>
<sequence>MSELSSDLLYGLIGESVRVNRGGPESQKGTVISVYSDYFVLLSESGTVFYYQLEHIKSITRNVKESGVEIVSLPTFVESDDFHGLLQNLKYRWVKINRGGPEKIEGILQDVSCEFVTLIVKEEVVQIAHYHIKSINYGLQVQAEEDENNQSNNQQYRARATRQSSRNR</sequence>
<dbReference type="RefSeq" id="WP_208018611.1">
    <property type="nucleotide sequence ID" value="NZ_JAGDQJ010000021.1"/>
</dbReference>
<evidence type="ECO:0000313" key="2">
    <source>
        <dbReference type="EMBL" id="MBO1627185.1"/>
    </source>
</evidence>
<gene>
    <name evidence="2" type="ORF">J4P90_18490</name>
</gene>
<keyword evidence="2" id="KW-0167">Capsid protein</keyword>
<feature type="region of interest" description="Disordered" evidence="1">
    <location>
        <begin position="146"/>
        <end position="168"/>
    </location>
</feature>